<name>A0AAE0AR67_9ROSI</name>
<comment type="caution">
    <text evidence="2">The sequence shown here is derived from an EMBL/GenBank/DDBJ whole genome shotgun (WGS) entry which is preliminary data.</text>
</comment>
<evidence type="ECO:0000313" key="2">
    <source>
        <dbReference type="EMBL" id="KAK3222791.1"/>
    </source>
</evidence>
<dbReference type="Gene3D" id="3.60.10.10">
    <property type="entry name" value="Endonuclease/exonuclease/phosphatase"/>
    <property type="match status" value="1"/>
</dbReference>
<evidence type="ECO:0000313" key="3">
    <source>
        <dbReference type="Proteomes" id="UP001281410"/>
    </source>
</evidence>
<dbReference type="SUPFAM" id="SSF56219">
    <property type="entry name" value="DNase I-like"/>
    <property type="match status" value="1"/>
</dbReference>
<gene>
    <name evidence="2" type="ORF">Dsin_009816</name>
</gene>
<sequence length="301" mass="33616">MVSNGSGGPMMKLSPKLKEQLHKPWANALILKNMGRSHTLNFMVTKLTRKWSLLGQWQLTDLGEGHSKESCREGVVDPIHEDNTCDMNANEGKEASPYGINGKMEGGHVEVRNGKKNNMKVGSPAKNMEGIASTVDSRASGSRKHETKGKYQAQLSLAQEIDCERQDSASVLRQFHKEVMDFETKCSAVADGSIMQDTLTKNAIYANPCVTSRKSLWNYLDSIRNCFLLPWLIVGDFNEITCHSVKRGGRYKFSNSGFANRIGRNNLVDMGFIGSRFTWMAKKGIGEEIWERLDKALCSMD</sequence>
<keyword evidence="3" id="KW-1185">Reference proteome</keyword>
<dbReference type="PANTHER" id="PTHR35218:SF9">
    <property type="entry name" value="ENDONUCLEASE_EXONUCLEASE_PHOSPHATASE DOMAIN-CONTAINING PROTEIN"/>
    <property type="match status" value="1"/>
</dbReference>
<accession>A0AAE0AR67</accession>
<protein>
    <submittedName>
        <fullName evidence="2">Uncharacterized protein</fullName>
    </submittedName>
</protein>
<feature type="region of interest" description="Disordered" evidence="1">
    <location>
        <begin position="82"/>
        <end position="101"/>
    </location>
</feature>
<evidence type="ECO:0000256" key="1">
    <source>
        <dbReference type="SAM" id="MobiDB-lite"/>
    </source>
</evidence>
<organism evidence="2 3">
    <name type="scientific">Dipteronia sinensis</name>
    <dbReference type="NCBI Taxonomy" id="43782"/>
    <lineage>
        <taxon>Eukaryota</taxon>
        <taxon>Viridiplantae</taxon>
        <taxon>Streptophyta</taxon>
        <taxon>Embryophyta</taxon>
        <taxon>Tracheophyta</taxon>
        <taxon>Spermatophyta</taxon>
        <taxon>Magnoliopsida</taxon>
        <taxon>eudicotyledons</taxon>
        <taxon>Gunneridae</taxon>
        <taxon>Pentapetalae</taxon>
        <taxon>rosids</taxon>
        <taxon>malvids</taxon>
        <taxon>Sapindales</taxon>
        <taxon>Sapindaceae</taxon>
        <taxon>Hippocastanoideae</taxon>
        <taxon>Acereae</taxon>
        <taxon>Dipteronia</taxon>
    </lineage>
</organism>
<dbReference type="Proteomes" id="UP001281410">
    <property type="component" value="Unassembled WGS sequence"/>
</dbReference>
<proteinExistence type="predicted"/>
<dbReference type="EMBL" id="JANJYJ010000003">
    <property type="protein sequence ID" value="KAK3222791.1"/>
    <property type="molecule type" value="Genomic_DNA"/>
</dbReference>
<dbReference type="PANTHER" id="PTHR35218">
    <property type="entry name" value="RNASE H DOMAIN-CONTAINING PROTEIN"/>
    <property type="match status" value="1"/>
</dbReference>
<dbReference type="InterPro" id="IPR036691">
    <property type="entry name" value="Endo/exonu/phosph_ase_sf"/>
</dbReference>
<dbReference type="AlphaFoldDB" id="A0AAE0AR67"/>
<reference evidence="2" key="1">
    <citation type="journal article" date="2023" name="Plant J.">
        <title>Genome sequences and population genomics provide insights into the demographic history, inbreeding, and mutation load of two 'living fossil' tree species of Dipteronia.</title>
        <authorList>
            <person name="Feng Y."/>
            <person name="Comes H.P."/>
            <person name="Chen J."/>
            <person name="Zhu S."/>
            <person name="Lu R."/>
            <person name="Zhang X."/>
            <person name="Li P."/>
            <person name="Qiu J."/>
            <person name="Olsen K.M."/>
            <person name="Qiu Y."/>
        </authorList>
    </citation>
    <scope>NUCLEOTIDE SEQUENCE</scope>
    <source>
        <strain evidence="2">NBL</strain>
    </source>
</reference>